<proteinExistence type="inferred from homology"/>
<name>A0ABR2SW74_9ROSI</name>
<feature type="signal peptide" evidence="5">
    <location>
        <begin position="1"/>
        <end position="27"/>
    </location>
</feature>
<dbReference type="Pfam" id="PF00232">
    <property type="entry name" value="Glyco_hydro_1"/>
    <property type="match status" value="1"/>
</dbReference>
<protein>
    <recommendedName>
        <fullName evidence="8">Beta-glucosidase</fullName>
    </recommendedName>
</protein>
<dbReference type="Gene3D" id="3.20.20.80">
    <property type="entry name" value="Glycosidases"/>
    <property type="match status" value="1"/>
</dbReference>
<comment type="caution">
    <text evidence="6">The sequence shown here is derived from an EMBL/GenBank/DDBJ whole genome shotgun (WGS) entry which is preliminary data.</text>
</comment>
<dbReference type="PANTHER" id="PTHR10353">
    <property type="entry name" value="GLYCOSYL HYDROLASE"/>
    <property type="match status" value="1"/>
</dbReference>
<evidence type="ECO:0000256" key="1">
    <source>
        <dbReference type="ARBA" id="ARBA00010838"/>
    </source>
</evidence>
<evidence type="ECO:0000256" key="5">
    <source>
        <dbReference type="SAM" id="SignalP"/>
    </source>
</evidence>
<dbReference type="InterPro" id="IPR001360">
    <property type="entry name" value="Glyco_hydro_1"/>
</dbReference>
<dbReference type="EMBL" id="JBBPBN010000011">
    <property type="protein sequence ID" value="KAK9029472.1"/>
    <property type="molecule type" value="Genomic_DNA"/>
</dbReference>
<evidence type="ECO:0000256" key="3">
    <source>
        <dbReference type="ARBA" id="ARBA00023295"/>
    </source>
</evidence>
<dbReference type="SUPFAM" id="SSF51445">
    <property type="entry name" value="(Trans)glycosidases"/>
    <property type="match status" value="1"/>
</dbReference>
<dbReference type="InterPro" id="IPR017853">
    <property type="entry name" value="GH"/>
</dbReference>
<dbReference type="PANTHER" id="PTHR10353:SF137">
    <property type="entry name" value="MYROSINASE 3-RELATED"/>
    <property type="match status" value="1"/>
</dbReference>
<evidence type="ECO:0000313" key="7">
    <source>
        <dbReference type="Proteomes" id="UP001396334"/>
    </source>
</evidence>
<organism evidence="6 7">
    <name type="scientific">Hibiscus sabdariffa</name>
    <name type="common">roselle</name>
    <dbReference type="NCBI Taxonomy" id="183260"/>
    <lineage>
        <taxon>Eukaryota</taxon>
        <taxon>Viridiplantae</taxon>
        <taxon>Streptophyta</taxon>
        <taxon>Embryophyta</taxon>
        <taxon>Tracheophyta</taxon>
        <taxon>Spermatophyta</taxon>
        <taxon>Magnoliopsida</taxon>
        <taxon>eudicotyledons</taxon>
        <taxon>Gunneridae</taxon>
        <taxon>Pentapetalae</taxon>
        <taxon>rosids</taxon>
        <taxon>malvids</taxon>
        <taxon>Malvales</taxon>
        <taxon>Malvaceae</taxon>
        <taxon>Malvoideae</taxon>
        <taxon>Hibiscus</taxon>
    </lineage>
</organism>
<dbReference type="InterPro" id="IPR033132">
    <property type="entry name" value="GH_1_N_CS"/>
</dbReference>
<evidence type="ECO:0000313" key="6">
    <source>
        <dbReference type="EMBL" id="KAK9029472.1"/>
    </source>
</evidence>
<keyword evidence="5" id="KW-0732">Signal</keyword>
<dbReference type="PROSITE" id="PS00653">
    <property type="entry name" value="GLYCOSYL_HYDROL_F1_2"/>
    <property type="match status" value="1"/>
</dbReference>
<dbReference type="Proteomes" id="UP001396334">
    <property type="component" value="Unassembled WGS sequence"/>
</dbReference>
<keyword evidence="3" id="KW-0326">Glycosidase</keyword>
<reference evidence="6 7" key="1">
    <citation type="journal article" date="2024" name="G3 (Bethesda)">
        <title>Genome assembly of Hibiscus sabdariffa L. provides insights into metabolisms of medicinal natural products.</title>
        <authorList>
            <person name="Kim T."/>
        </authorList>
    </citation>
    <scope>NUCLEOTIDE SEQUENCE [LARGE SCALE GENOMIC DNA]</scope>
    <source>
        <strain evidence="6">TK-2024</strain>
        <tissue evidence="6">Old leaves</tissue>
    </source>
</reference>
<comment type="similarity">
    <text evidence="1 4">Belongs to the glycosyl hydrolase 1 family.</text>
</comment>
<evidence type="ECO:0008006" key="8">
    <source>
        <dbReference type="Google" id="ProtNLM"/>
    </source>
</evidence>
<gene>
    <name evidence="6" type="ORF">V6N11_026587</name>
</gene>
<feature type="chain" id="PRO_5045752082" description="Beta-glucosidase" evidence="5">
    <location>
        <begin position="28"/>
        <end position="149"/>
    </location>
</feature>
<evidence type="ECO:0000256" key="4">
    <source>
        <dbReference type="RuleBase" id="RU003690"/>
    </source>
</evidence>
<keyword evidence="7" id="KW-1185">Reference proteome</keyword>
<keyword evidence="2" id="KW-0378">Hydrolase</keyword>
<sequence length="149" mass="16388">MAIRSCRPVFVWLFVGFLLSVDGKVSASPSLSRKSFPAGFVFGTASSSYQYEGAAKEGGRRPSIWDTFTHKRPEKISDGSNGDVAVDSYHRYKEDVGIMKEMGLDAYRFSMSWSRILPNGKLSGGVNKEGIAYYNNLINELLANGLNSS</sequence>
<evidence type="ECO:0000256" key="2">
    <source>
        <dbReference type="ARBA" id="ARBA00022801"/>
    </source>
</evidence>
<accession>A0ABR2SW74</accession>